<name>A0AAE0MGT9_9PEZI</name>
<feature type="region of interest" description="Disordered" evidence="7">
    <location>
        <begin position="370"/>
        <end position="434"/>
    </location>
</feature>
<dbReference type="PANTHER" id="PTHR21212:SF0">
    <property type="entry name" value="SEIPIN"/>
    <property type="match status" value="1"/>
</dbReference>
<proteinExistence type="predicted"/>
<evidence type="ECO:0000256" key="3">
    <source>
        <dbReference type="ARBA" id="ARBA00022824"/>
    </source>
</evidence>
<dbReference type="GO" id="GO:0006629">
    <property type="term" value="P:lipid metabolic process"/>
    <property type="evidence" value="ECO:0007669"/>
    <property type="project" value="UniProtKB-KW"/>
</dbReference>
<evidence type="ECO:0000256" key="4">
    <source>
        <dbReference type="ARBA" id="ARBA00022989"/>
    </source>
</evidence>
<comment type="subcellular location">
    <subcellularLocation>
        <location evidence="1">Endoplasmic reticulum membrane</location>
        <topology evidence="1">Multi-pass membrane protein</topology>
    </subcellularLocation>
</comment>
<keyword evidence="2 8" id="KW-0812">Transmembrane</keyword>
<dbReference type="CDD" id="cd23995">
    <property type="entry name" value="Seipin_BSCL2_like"/>
    <property type="match status" value="1"/>
</dbReference>
<evidence type="ECO:0000256" key="7">
    <source>
        <dbReference type="SAM" id="MobiDB-lite"/>
    </source>
</evidence>
<evidence type="ECO:0000256" key="5">
    <source>
        <dbReference type="ARBA" id="ARBA00023098"/>
    </source>
</evidence>
<feature type="region of interest" description="Disordered" evidence="7">
    <location>
        <begin position="317"/>
        <end position="356"/>
    </location>
</feature>
<evidence type="ECO:0000313" key="10">
    <source>
        <dbReference type="Proteomes" id="UP001286456"/>
    </source>
</evidence>
<organism evidence="9 10">
    <name type="scientific">Cercophora scortea</name>
    <dbReference type="NCBI Taxonomy" id="314031"/>
    <lineage>
        <taxon>Eukaryota</taxon>
        <taxon>Fungi</taxon>
        <taxon>Dikarya</taxon>
        <taxon>Ascomycota</taxon>
        <taxon>Pezizomycotina</taxon>
        <taxon>Sordariomycetes</taxon>
        <taxon>Sordariomycetidae</taxon>
        <taxon>Sordariales</taxon>
        <taxon>Lasiosphaeriaceae</taxon>
        <taxon>Cercophora</taxon>
    </lineage>
</organism>
<dbReference type="InterPro" id="IPR009617">
    <property type="entry name" value="Seipin"/>
</dbReference>
<evidence type="ECO:0000256" key="2">
    <source>
        <dbReference type="ARBA" id="ARBA00022692"/>
    </source>
</evidence>
<dbReference type="AlphaFoldDB" id="A0AAE0MGT9"/>
<reference evidence="9" key="1">
    <citation type="journal article" date="2023" name="Mol. Phylogenet. Evol.">
        <title>Genome-scale phylogeny and comparative genomics of the fungal order Sordariales.</title>
        <authorList>
            <person name="Hensen N."/>
            <person name="Bonometti L."/>
            <person name="Westerberg I."/>
            <person name="Brannstrom I.O."/>
            <person name="Guillou S."/>
            <person name="Cros-Aarteil S."/>
            <person name="Calhoun S."/>
            <person name="Haridas S."/>
            <person name="Kuo A."/>
            <person name="Mondo S."/>
            <person name="Pangilinan J."/>
            <person name="Riley R."/>
            <person name="LaButti K."/>
            <person name="Andreopoulos B."/>
            <person name="Lipzen A."/>
            <person name="Chen C."/>
            <person name="Yan M."/>
            <person name="Daum C."/>
            <person name="Ng V."/>
            <person name="Clum A."/>
            <person name="Steindorff A."/>
            <person name="Ohm R.A."/>
            <person name="Martin F."/>
            <person name="Silar P."/>
            <person name="Natvig D.O."/>
            <person name="Lalanne C."/>
            <person name="Gautier V."/>
            <person name="Ament-Velasquez S.L."/>
            <person name="Kruys A."/>
            <person name="Hutchinson M.I."/>
            <person name="Powell A.J."/>
            <person name="Barry K."/>
            <person name="Miller A.N."/>
            <person name="Grigoriev I.V."/>
            <person name="Debuchy R."/>
            <person name="Gladieux P."/>
            <person name="Hiltunen Thoren M."/>
            <person name="Johannesson H."/>
        </authorList>
    </citation>
    <scope>NUCLEOTIDE SEQUENCE</scope>
    <source>
        <strain evidence="9">SMH4131-1</strain>
    </source>
</reference>
<reference evidence="9" key="2">
    <citation type="submission" date="2023-06" db="EMBL/GenBank/DDBJ databases">
        <authorList>
            <consortium name="Lawrence Berkeley National Laboratory"/>
            <person name="Haridas S."/>
            <person name="Hensen N."/>
            <person name="Bonometti L."/>
            <person name="Westerberg I."/>
            <person name="Brannstrom I.O."/>
            <person name="Guillou S."/>
            <person name="Cros-Aarteil S."/>
            <person name="Calhoun S."/>
            <person name="Kuo A."/>
            <person name="Mondo S."/>
            <person name="Pangilinan J."/>
            <person name="Riley R."/>
            <person name="Labutti K."/>
            <person name="Andreopoulos B."/>
            <person name="Lipzen A."/>
            <person name="Chen C."/>
            <person name="Yanf M."/>
            <person name="Daum C."/>
            <person name="Ng V."/>
            <person name="Clum A."/>
            <person name="Steindorff A."/>
            <person name="Ohm R."/>
            <person name="Martin F."/>
            <person name="Silar P."/>
            <person name="Natvig D."/>
            <person name="Lalanne C."/>
            <person name="Gautier V."/>
            <person name="Ament-Velasquez S.L."/>
            <person name="Kruys A."/>
            <person name="Hutchinson M.I."/>
            <person name="Powell A.J."/>
            <person name="Barry K."/>
            <person name="Miller A.N."/>
            <person name="Grigoriev I.V."/>
            <person name="Debuchy R."/>
            <person name="Gladieux P."/>
            <person name="Thoren M.H."/>
            <person name="Johannesson H."/>
        </authorList>
    </citation>
    <scope>NUCLEOTIDE SEQUENCE</scope>
    <source>
        <strain evidence="9">SMH4131-1</strain>
    </source>
</reference>
<evidence type="ECO:0000256" key="1">
    <source>
        <dbReference type="ARBA" id="ARBA00004477"/>
    </source>
</evidence>
<sequence length="434" mass="46933">MIGRWAPEDALFGMGPLLETLAECSNQIYELFTSKSTQRTLVNTVLAVITSAFLYGLAVVAYLLFYNGYLPDQVTTVPVHLQYGSWANPYGVASLNTARIKDQQPYDVLVSISLPRSPVNLERGNFMVAIHLLDSPGSSSANPPRPDPLAHIQGSESKKVEAAAAAADRTLVKLEPSPFAYLADRAVLHTSTRPTLLPYTHPLIALASRVLFVAYYLVFPHTETTTLVVPMIERLAFGRGGPVPSSLFIEIQAGQSLQVYSASVTFAAQLTGLRWFMYHYRITAFIYFTASFWAMELVFMAITWLAMSQFVLSNTPLGEDETKSGEKGKVVDGRGAVKAEGDLSDTERTFPSTSKQPALKYEGSAIKLEPGVGEVAESVPGADADDEDDEEAAAAGEVSGSGWRDSGIGTGHSDYASRGDARRRRSGGGKSSRS</sequence>
<feature type="transmembrane region" description="Helical" evidence="8">
    <location>
        <begin position="199"/>
        <end position="218"/>
    </location>
</feature>
<evidence type="ECO:0000313" key="9">
    <source>
        <dbReference type="EMBL" id="KAK3332071.1"/>
    </source>
</evidence>
<keyword evidence="3" id="KW-0256">Endoplasmic reticulum</keyword>
<feature type="compositionally biased region" description="Basic and acidic residues" evidence="7">
    <location>
        <begin position="320"/>
        <end position="348"/>
    </location>
</feature>
<feature type="compositionally biased region" description="Acidic residues" evidence="7">
    <location>
        <begin position="383"/>
        <end position="392"/>
    </location>
</feature>
<feature type="transmembrane region" description="Helical" evidence="8">
    <location>
        <begin position="284"/>
        <end position="307"/>
    </location>
</feature>
<keyword evidence="10" id="KW-1185">Reference proteome</keyword>
<protein>
    <submittedName>
        <fullName evidence="9">Adipose-regulatory protein-domain-containing protein</fullName>
    </submittedName>
</protein>
<gene>
    <name evidence="9" type="ORF">B0T19DRAFT_473037</name>
</gene>
<keyword evidence="6 8" id="KW-0472">Membrane</keyword>
<dbReference type="Proteomes" id="UP001286456">
    <property type="component" value="Unassembled WGS sequence"/>
</dbReference>
<dbReference type="EMBL" id="JAUEPO010000002">
    <property type="protein sequence ID" value="KAK3332071.1"/>
    <property type="molecule type" value="Genomic_DNA"/>
</dbReference>
<dbReference type="Pfam" id="PF06775">
    <property type="entry name" value="Seipin"/>
    <property type="match status" value="1"/>
</dbReference>
<feature type="compositionally biased region" description="Basic residues" evidence="7">
    <location>
        <begin position="421"/>
        <end position="434"/>
    </location>
</feature>
<evidence type="ECO:0000256" key="8">
    <source>
        <dbReference type="SAM" id="Phobius"/>
    </source>
</evidence>
<keyword evidence="4 8" id="KW-1133">Transmembrane helix</keyword>
<dbReference type="PANTHER" id="PTHR21212">
    <property type="entry name" value="BERNARDINELLI-SEIP CONGENITAL LIPODYSTROPHY 2 HOMOLOG BSCL2 PROTEIN"/>
    <property type="match status" value="1"/>
</dbReference>
<evidence type="ECO:0000256" key="6">
    <source>
        <dbReference type="ARBA" id="ARBA00023136"/>
    </source>
</evidence>
<feature type="transmembrane region" description="Helical" evidence="8">
    <location>
        <begin position="41"/>
        <end position="65"/>
    </location>
</feature>
<keyword evidence="5" id="KW-0443">Lipid metabolism</keyword>
<accession>A0AAE0MGT9</accession>
<comment type="caution">
    <text evidence="9">The sequence shown here is derived from an EMBL/GenBank/DDBJ whole genome shotgun (WGS) entry which is preliminary data.</text>
</comment>
<dbReference type="GO" id="GO:0140042">
    <property type="term" value="P:lipid droplet formation"/>
    <property type="evidence" value="ECO:0007669"/>
    <property type="project" value="UniProtKB-ARBA"/>
</dbReference>
<dbReference type="GO" id="GO:0005789">
    <property type="term" value="C:endoplasmic reticulum membrane"/>
    <property type="evidence" value="ECO:0007669"/>
    <property type="project" value="UniProtKB-SubCell"/>
</dbReference>